<dbReference type="RefSeq" id="WP_345825950.1">
    <property type="nucleotide sequence ID" value="NZ_JBDIML010000005.1"/>
</dbReference>
<organism evidence="2 3">
    <name type="scientific">Ornithinibacillus xuwenensis</name>
    <dbReference type="NCBI Taxonomy" id="3144668"/>
    <lineage>
        <taxon>Bacteria</taxon>
        <taxon>Bacillati</taxon>
        <taxon>Bacillota</taxon>
        <taxon>Bacilli</taxon>
        <taxon>Bacillales</taxon>
        <taxon>Bacillaceae</taxon>
        <taxon>Ornithinibacillus</taxon>
    </lineage>
</organism>
<evidence type="ECO:0000313" key="2">
    <source>
        <dbReference type="EMBL" id="MEN2768466.1"/>
    </source>
</evidence>
<dbReference type="EMBL" id="JBDIML010000005">
    <property type="protein sequence ID" value="MEN2768466.1"/>
    <property type="molecule type" value="Genomic_DNA"/>
</dbReference>
<reference evidence="2 3" key="1">
    <citation type="submission" date="2024-05" db="EMBL/GenBank/DDBJ databases">
        <authorList>
            <person name="Haq I."/>
            <person name="Ullah Z."/>
            <person name="Ahmad R."/>
            <person name="Li M."/>
            <person name="Tong Y."/>
        </authorList>
    </citation>
    <scope>NUCLEOTIDE SEQUENCE [LARGE SCALE GENOMIC DNA]</scope>
    <source>
        <strain evidence="2 3">16A2E</strain>
    </source>
</reference>
<evidence type="ECO:0000259" key="1">
    <source>
        <dbReference type="Pfam" id="PF08818"/>
    </source>
</evidence>
<accession>A0ABU9XL85</accession>
<dbReference type="InterPro" id="IPR014922">
    <property type="entry name" value="YdhG-like"/>
</dbReference>
<comment type="caution">
    <text evidence="2">The sequence shown here is derived from an EMBL/GenBank/DDBJ whole genome shotgun (WGS) entry which is preliminary data.</text>
</comment>
<dbReference type="SUPFAM" id="SSF159888">
    <property type="entry name" value="YdhG-like"/>
    <property type="match status" value="1"/>
</dbReference>
<dbReference type="InterPro" id="IPR016786">
    <property type="entry name" value="YdeI_bac"/>
</dbReference>
<name>A0ABU9XL85_9BACI</name>
<dbReference type="Pfam" id="PF13376">
    <property type="entry name" value="OmdA"/>
    <property type="match status" value="1"/>
</dbReference>
<gene>
    <name evidence="2" type="ORF">ABC228_14885</name>
</gene>
<dbReference type="Proteomes" id="UP001444625">
    <property type="component" value="Unassembled WGS sequence"/>
</dbReference>
<feature type="domain" description="YdhG-like" evidence="1">
    <location>
        <begin position="20"/>
        <end position="117"/>
    </location>
</feature>
<dbReference type="Gene3D" id="3.90.1150.200">
    <property type="match status" value="1"/>
</dbReference>
<dbReference type="PIRSF" id="PIRSF021308">
    <property type="entry name" value="UCP021308"/>
    <property type="match status" value="1"/>
</dbReference>
<proteinExistence type="predicted"/>
<protein>
    <submittedName>
        <fullName evidence="2">YdeI family protein</fullName>
    </submittedName>
</protein>
<keyword evidence="3" id="KW-1185">Reference proteome</keyword>
<dbReference type="Pfam" id="PF08818">
    <property type="entry name" value="DUF1801"/>
    <property type="match status" value="1"/>
</dbReference>
<evidence type="ECO:0000313" key="3">
    <source>
        <dbReference type="Proteomes" id="UP001444625"/>
    </source>
</evidence>
<sequence>MTDSRLNSKVDEYLSKASKWREEFVKLRKIMLDCELTEEFKWKHPCYTFQNKNIVLIHGFKEYCALLFHKGALLRDTHKILIQQTENVQAARQIRFTNVQQIEELETILKSYIREAIEIEKAGLEVEFKKNTEIVIPEELQRKFDELPELKSAFEALTPGRQRAYTLYVSKAKQSKTRESRVEKYVQKILDGKGLND</sequence>